<dbReference type="Proteomes" id="UP001242480">
    <property type="component" value="Unassembled WGS sequence"/>
</dbReference>
<feature type="domain" description="NmrA-like" evidence="1">
    <location>
        <begin position="2"/>
        <end position="222"/>
    </location>
</feature>
<dbReference type="RefSeq" id="WP_307278501.1">
    <property type="nucleotide sequence ID" value="NZ_JAUSVX010000011.1"/>
</dbReference>
<organism evidence="2 3">
    <name type="scientific">Labrys wisconsinensis</name>
    <dbReference type="NCBI Taxonomy" id="425677"/>
    <lineage>
        <taxon>Bacteria</taxon>
        <taxon>Pseudomonadati</taxon>
        <taxon>Pseudomonadota</taxon>
        <taxon>Alphaproteobacteria</taxon>
        <taxon>Hyphomicrobiales</taxon>
        <taxon>Xanthobacteraceae</taxon>
        <taxon>Labrys</taxon>
    </lineage>
</organism>
<name>A0ABU0JCY2_9HYPH</name>
<dbReference type="PANTHER" id="PTHR43162:SF1">
    <property type="entry name" value="PRESTALK A DIFFERENTIATION PROTEIN A"/>
    <property type="match status" value="1"/>
</dbReference>
<evidence type="ECO:0000313" key="2">
    <source>
        <dbReference type="EMBL" id="MDQ0472150.1"/>
    </source>
</evidence>
<sequence length="299" mass="31835">MTILVTGSTGTIGSQIVTRLAGQGAGIRALTRSPEQARFPAGVVPVKGDPSDVEALRAALAGVDTLFLLVANVPDELTQAFVTLNLAREAGVRGVVYLSVFKSAEYADVPHFAGKHTVERMIEATGIPATILRPGYYIQNDLRQKDALLGHGVYAMPIGSAGVSMVDTRDIAEIAAQELLRRDRSEASLPSETIDLVGPDILTGPALAGIWAEVLGRPVRYGGDDLEAMEQRMKAFAPGWLAYDMRLMLRRYQQDGAAATPAALERLTALLGRPPRSYRDFAVEAAGRWAAASGPDAAP</sequence>
<dbReference type="CDD" id="cd05251">
    <property type="entry name" value="NmrA_like_SDR_a"/>
    <property type="match status" value="1"/>
</dbReference>
<accession>A0ABU0JCY2</accession>
<reference evidence="2 3" key="1">
    <citation type="submission" date="2023-07" db="EMBL/GenBank/DDBJ databases">
        <title>Genomic Encyclopedia of Type Strains, Phase IV (KMG-IV): sequencing the most valuable type-strain genomes for metagenomic binning, comparative biology and taxonomic classification.</title>
        <authorList>
            <person name="Goeker M."/>
        </authorList>
    </citation>
    <scope>NUCLEOTIDE SEQUENCE [LARGE SCALE GENOMIC DNA]</scope>
    <source>
        <strain evidence="2 3">DSM 19619</strain>
    </source>
</reference>
<dbReference type="Gene3D" id="3.90.25.10">
    <property type="entry name" value="UDP-galactose 4-epimerase, domain 1"/>
    <property type="match status" value="1"/>
</dbReference>
<proteinExistence type="predicted"/>
<comment type="caution">
    <text evidence="2">The sequence shown here is derived from an EMBL/GenBank/DDBJ whole genome shotgun (WGS) entry which is preliminary data.</text>
</comment>
<dbReference type="InterPro" id="IPR036291">
    <property type="entry name" value="NAD(P)-bd_dom_sf"/>
</dbReference>
<evidence type="ECO:0000259" key="1">
    <source>
        <dbReference type="Pfam" id="PF05368"/>
    </source>
</evidence>
<dbReference type="SUPFAM" id="SSF51735">
    <property type="entry name" value="NAD(P)-binding Rossmann-fold domains"/>
    <property type="match status" value="1"/>
</dbReference>
<keyword evidence="3" id="KW-1185">Reference proteome</keyword>
<dbReference type="PANTHER" id="PTHR43162">
    <property type="match status" value="1"/>
</dbReference>
<dbReference type="InterPro" id="IPR008030">
    <property type="entry name" value="NmrA-like"/>
</dbReference>
<dbReference type="Gene3D" id="3.40.50.720">
    <property type="entry name" value="NAD(P)-binding Rossmann-like Domain"/>
    <property type="match status" value="1"/>
</dbReference>
<gene>
    <name evidence="2" type="ORF">QO011_005179</name>
</gene>
<dbReference type="InterPro" id="IPR051604">
    <property type="entry name" value="Ergot_Alk_Oxidoreductase"/>
</dbReference>
<evidence type="ECO:0000313" key="3">
    <source>
        <dbReference type="Proteomes" id="UP001242480"/>
    </source>
</evidence>
<protein>
    <submittedName>
        <fullName evidence="2">Uncharacterized protein YbjT (DUF2867 family)</fullName>
    </submittedName>
</protein>
<dbReference type="Pfam" id="PF05368">
    <property type="entry name" value="NmrA"/>
    <property type="match status" value="1"/>
</dbReference>
<dbReference type="EMBL" id="JAUSVX010000011">
    <property type="protein sequence ID" value="MDQ0472150.1"/>
    <property type="molecule type" value="Genomic_DNA"/>
</dbReference>